<dbReference type="GO" id="GO:0005524">
    <property type="term" value="F:ATP binding"/>
    <property type="evidence" value="ECO:0007669"/>
    <property type="project" value="UniProtKB-KW"/>
</dbReference>
<comment type="similarity">
    <text evidence="2">Belongs to the AAA ATPase family. BCS1 subfamily.</text>
</comment>
<reference evidence="11" key="1">
    <citation type="submission" date="2013-09" db="EMBL/GenBank/DDBJ databases">
        <title>Corchorus olitorius genome sequencing.</title>
        <authorList>
            <person name="Alam M."/>
            <person name="Haque M.S."/>
            <person name="Islam M.S."/>
            <person name="Emdad E.M."/>
            <person name="Islam M.M."/>
            <person name="Ahmed B."/>
            <person name="Halim A."/>
            <person name="Hossen Q.M.M."/>
            <person name="Hossain M.Z."/>
            <person name="Ahmed R."/>
            <person name="Khan M.M."/>
            <person name="Islam R."/>
            <person name="Rashid M.M."/>
            <person name="Khan S.A."/>
            <person name="Rahman M.S."/>
            <person name="Alam M."/>
            <person name="Yahiya A.S."/>
            <person name="Khan M.S."/>
            <person name="Azam M.S."/>
            <person name="Haque T."/>
            <person name="Lashkar M.Z.H."/>
            <person name="Akhand A.I."/>
            <person name="Morshed G."/>
            <person name="Roy S."/>
            <person name="Uddin K.S."/>
            <person name="Rabeya T."/>
            <person name="Hossain A.S."/>
            <person name="Chowdhury A."/>
            <person name="Snigdha A.R."/>
            <person name="Mortoza M.S."/>
            <person name="Matin S.A."/>
            <person name="Hoque S.M.E."/>
            <person name="Islam M.K."/>
            <person name="Roy D.K."/>
            <person name="Haider R."/>
            <person name="Moosa M.M."/>
            <person name="Elias S.M."/>
            <person name="Hasan A.M."/>
            <person name="Jahan S."/>
            <person name="Shafiuddin M."/>
            <person name="Mahmood N."/>
            <person name="Shommy N.S."/>
        </authorList>
    </citation>
    <scope>NUCLEOTIDE SEQUENCE [LARGE SCALE GENOMIC DNA]</scope>
    <source>
        <strain evidence="11">cv. O-4</strain>
    </source>
</reference>
<dbReference type="Pfam" id="PF00004">
    <property type="entry name" value="AAA"/>
    <property type="match status" value="1"/>
</dbReference>
<dbReference type="Gene3D" id="6.10.280.40">
    <property type="match status" value="1"/>
</dbReference>
<dbReference type="PANTHER" id="PTHR23070">
    <property type="entry name" value="BCS1 AAA-TYPE ATPASE"/>
    <property type="match status" value="1"/>
</dbReference>
<comment type="cofactor">
    <cofactor evidence="1">
        <name>Mg(2+)</name>
        <dbReference type="ChEBI" id="CHEBI:18420"/>
    </cofactor>
</comment>
<dbReference type="InterPro" id="IPR027417">
    <property type="entry name" value="P-loop_NTPase"/>
</dbReference>
<evidence type="ECO:0000256" key="6">
    <source>
        <dbReference type="ARBA" id="ARBA00049360"/>
    </source>
</evidence>
<dbReference type="InterPro" id="IPR003959">
    <property type="entry name" value="ATPase_AAA_core"/>
</dbReference>
<feature type="domain" description="AAA+ ATPase" evidence="9">
    <location>
        <begin position="214"/>
        <end position="369"/>
    </location>
</feature>
<dbReference type="InterPro" id="IPR025753">
    <property type="entry name" value="AAA_N_dom"/>
</dbReference>
<feature type="coiled-coil region" evidence="8">
    <location>
        <begin position="423"/>
        <end position="454"/>
    </location>
</feature>
<dbReference type="GO" id="GO:0006950">
    <property type="term" value="P:response to stress"/>
    <property type="evidence" value="ECO:0007669"/>
    <property type="project" value="UniProtKB-ARBA"/>
</dbReference>
<protein>
    <recommendedName>
        <fullName evidence="9">AAA+ ATPase domain-containing protein</fullName>
    </recommendedName>
</protein>
<organism evidence="10 11">
    <name type="scientific">Corchorus olitorius</name>
    <dbReference type="NCBI Taxonomy" id="93759"/>
    <lineage>
        <taxon>Eukaryota</taxon>
        <taxon>Viridiplantae</taxon>
        <taxon>Streptophyta</taxon>
        <taxon>Embryophyta</taxon>
        <taxon>Tracheophyta</taxon>
        <taxon>Spermatophyta</taxon>
        <taxon>Magnoliopsida</taxon>
        <taxon>eudicotyledons</taxon>
        <taxon>Gunneridae</taxon>
        <taxon>Pentapetalae</taxon>
        <taxon>rosids</taxon>
        <taxon>malvids</taxon>
        <taxon>Malvales</taxon>
        <taxon>Malvaceae</taxon>
        <taxon>Grewioideae</taxon>
        <taxon>Apeibeae</taxon>
        <taxon>Corchorus</taxon>
    </lineage>
</organism>
<evidence type="ECO:0000256" key="5">
    <source>
        <dbReference type="ARBA" id="ARBA00022842"/>
    </source>
</evidence>
<evidence type="ECO:0000256" key="2">
    <source>
        <dbReference type="ARBA" id="ARBA00007448"/>
    </source>
</evidence>
<keyword evidence="8" id="KW-0175">Coiled coil</keyword>
<evidence type="ECO:0000256" key="3">
    <source>
        <dbReference type="ARBA" id="ARBA00022801"/>
    </source>
</evidence>
<dbReference type="OrthoDB" id="10251412at2759"/>
<evidence type="ECO:0000256" key="1">
    <source>
        <dbReference type="ARBA" id="ARBA00001946"/>
    </source>
</evidence>
<dbReference type="Proteomes" id="UP000187203">
    <property type="component" value="Unassembled WGS sequence"/>
</dbReference>
<dbReference type="Gene3D" id="3.40.50.300">
    <property type="entry name" value="P-loop containing nucleotide triphosphate hydrolases"/>
    <property type="match status" value="1"/>
</dbReference>
<dbReference type="GO" id="GO:0016887">
    <property type="term" value="F:ATP hydrolysis activity"/>
    <property type="evidence" value="ECO:0007669"/>
    <property type="project" value="InterPro"/>
</dbReference>
<dbReference type="CDD" id="cd19510">
    <property type="entry name" value="RecA-like_BCS1"/>
    <property type="match status" value="1"/>
</dbReference>
<keyword evidence="3" id="KW-0378">Hydrolase</keyword>
<dbReference type="Pfam" id="PF25568">
    <property type="entry name" value="AAA_lid_At3g28540"/>
    <property type="match status" value="1"/>
</dbReference>
<evidence type="ECO:0000313" key="10">
    <source>
        <dbReference type="EMBL" id="OMP09758.1"/>
    </source>
</evidence>
<dbReference type="SMART" id="SM00382">
    <property type="entry name" value="AAA"/>
    <property type="match status" value="1"/>
</dbReference>
<name>A0A1R3KRV2_9ROSI</name>
<dbReference type="STRING" id="93759.A0A1R3KRV2"/>
<sequence length="472" mass="53975">MMVNLVSQLSTTLASIILFNPNIEITFHEYSSDGFRRSEAYKTIENYLSSKSTEQASKLKADVFKDGKCIVLHMEDYEEVSDVFQGIKLSWSKVKSIPTTQVISFYATSTEKRHYKLSFHKRYRDQITKTYLKFVLEKGKEIAAKNRQRKLYTNVSGQSYSTRSKKNMWSHVVFEHPASFDTLAMDPVKKKEIMDELVNFSQSKDYYARIGKAWKRGYLLYGPPGTGKSTMIAAIANFLNYDIYDLELTSVADNTDLRNLLIETSSKSIIVIEDIDCSLDIASQRKKIGKKKESKEKKKSVMEEEEDLEDDNKSSKITLSGLLNFIDGIWSASCGERIIIFTTNYVEKLDQALIRSGRMDKHIELSYCKFEGFKVLAKNYLGLESHNLFGIIENLLEETNISPADVAESLMPKSIKGDAETCLENLIQVLKTAKEEARKKAEEEERLKAEEGIKKSEFAEEAVKEEELENLF</sequence>
<dbReference type="InterPro" id="IPR058017">
    <property type="entry name" value="At3g28540-like_C"/>
</dbReference>
<dbReference type="SUPFAM" id="SSF52540">
    <property type="entry name" value="P-loop containing nucleoside triphosphate hydrolases"/>
    <property type="match status" value="1"/>
</dbReference>
<dbReference type="AlphaFoldDB" id="A0A1R3KRV2"/>
<evidence type="ECO:0000313" key="11">
    <source>
        <dbReference type="Proteomes" id="UP000187203"/>
    </source>
</evidence>
<keyword evidence="5" id="KW-0460">Magnesium</keyword>
<evidence type="ECO:0000256" key="4">
    <source>
        <dbReference type="ARBA" id="ARBA00022840"/>
    </source>
</evidence>
<proteinExistence type="inferred from homology"/>
<evidence type="ECO:0000256" key="8">
    <source>
        <dbReference type="SAM" id="Coils"/>
    </source>
</evidence>
<evidence type="ECO:0000256" key="7">
    <source>
        <dbReference type="RuleBase" id="RU003651"/>
    </source>
</evidence>
<dbReference type="InterPro" id="IPR050747">
    <property type="entry name" value="Mitochondrial_chaperone_BCS1"/>
</dbReference>
<dbReference type="InterPro" id="IPR003593">
    <property type="entry name" value="AAA+_ATPase"/>
</dbReference>
<evidence type="ECO:0000259" key="9">
    <source>
        <dbReference type="SMART" id="SM00382"/>
    </source>
</evidence>
<accession>A0A1R3KRV2</accession>
<dbReference type="InterPro" id="IPR003960">
    <property type="entry name" value="ATPase_AAA_CS"/>
</dbReference>
<dbReference type="EMBL" id="AWUE01012249">
    <property type="protein sequence ID" value="OMP09758.1"/>
    <property type="molecule type" value="Genomic_DNA"/>
</dbReference>
<gene>
    <name evidence="10" type="ORF">COLO4_05161</name>
</gene>
<comment type="caution">
    <text evidence="10">The sequence shown here is derived from an EMBL/GenBank/DDBJ whole genome shotgun (WGS) entry which is preliminary data.</text>
</comment>
<dbReference type="Pfam" id="PF14363">
    <property type="entry name" value="AAA_assoc"/>
    <property type="match status" value="1"/>
</dbReference>
<keyword evidence="11" id="KW-1185">Reference proteome</keyword>
<comment type="catalytic activity">
    <reaction evidence="6">
        <text>ATP + H2O = ADP + phosphate + H(+)</text>
        <dbReference type="Rhea" id="RHEA:13065"/>
        <dbReference type="ChEBI" id="CHEBI:15377"/>
        <dbReference type="ChEBI" id="CHEBI:15378"/>
        <dbReference type="ChEBI" id="CHEBI:30616"/>
        <dbReference type="ChEBI" id="CHEBI:43474"/>
        <dbReference type="ChEBI" id="CHEBI:456216"/>
    </reaction>
</comment>
<dbReference type="PROSITE" id="PS00674">
    <property type="entry name" value="AAA"/>
    <property type="match status" value="1"/>
</dbReference>
<keyword evidence="4 7" id="KW-0067">ATP-binding</keyword>
<keyword evidence="7" id="KW-0547">Nucleotide-binding</keyword>